<name>A0ABR7ZXE3_9CYAN</name>
<feature type="transmembrane region" description="Helical" evidence="5">
    <location>
        <begin position="35"/>
        <end position="55"/>
    </location>
</feature>
<dbReference type="Proteomes" id="UP000642094">
    <property type="component" value="Unassembled WGS sequence"/>
</dbReference>
<reference evidence="7 8" key="1">
    <citation type="journal article" date="2020" name="ISME J.">
        <title>Comparative genomics reveals insights into cyanobacterial evolution and habitat adaptation.</title>
        <authorList>
            <person name="Chen M.Y."/>
            <person name="Teng W.K."/>
            <person name="Zhao L."/>
            <person name="Hu C.X."/>
            <person name="Zhou Y.K."/>
            <person name="Han B.P."/>
            <person name="Song L.R."/>
            <person name="Shu W.S."/>
        </authorList>
    </citation>
    <scope>NUCLEOTIDE SEQUENCE [LARGE SCALE GENOMIC DNA]</scope>
    <source>
        <strain evidence="7 8">FACHB-723</strain>
    </source>
</reference>
<keyword evidence="3 5" id="KW-1133">Transmembrane helix</keyword>
<dbReference type="Pfam" id="PF01740">
    <property type="entry name" value="STAS"/>
    <property type="match status" value="1"/>
</dbReference>
<evidence type="ECO:0000259" key="6">
    <source>
        <dbReference type="PROSITE" id="PS50801"/>
    </source>
</evidence>
<feature type="transmembrane region" description="Helical" evidence="5">
    <location>
        <begin position="332"/>
        <end position="351"/>
    </location>
</feature>
<feature type="transmembrane region" description="Helical" evidence="5">
    <location>
        <begin position="206"/>
        <end position="224"/>
    </location>
</feature>
<feature type="transmembrane region" description="Helical" evidence="5">
    <location>
        <begin position="302"/>
        <end position="320"/>
    </location>
</feature>
<evidence type="ECO:0000256" key="2">
    <source>
        <dbReference type="ARBA" id="ARBA00022692"/>
    </source>
</evidence>
<organism evidence="7 8">
    <name type="scientific">Pseudanabaena mucicola FACHB-723</name>
    <dbReference type="NCBI Taxonomy" id="2692860"/>
    <lineage>
        <taxon>Bacteria</taxon>
        <taxon>Bacillati</taxon>
        <taxon>Cyanobacteriota</taxon>
        <taxon>Cyanophyceae</taxon>
        <taxon>Pseudanabaenales</taxon>
        <taxon>Pseudanabaenaceae</taxon>
        <taxon>Pseudanabaena</taxon>
    </lineage>
</organism>
<dbReference type="InterPro" id="IPR011547">
    <property type="entry name" value="SLC26A/SulP_dom"/>
</dbReference>
<proteinExistence type="predicted"/>
<comment type="subcellular location">
    <subcellularLocation>
        <location evidence="1">Membrane</location>
        <topology evidence="1">Multi-pass membrane protein</topology>
    </subcellularLocation>
</comment>
<dbReference type="EMBL" id="JACJQB010000016">
    <property type="protein sequence ID" value="MBD2188464.1"/>
    <property type="molecule type" value="Genomic_DNA"/>
</dbReference>
<feature type="transmembrane region" description="Helical" evidence="5">
    <location>
        <begin position="357"/>
        <end position="374"/>
    </location>
</feature>
<feature type="domain" description="STAS" evidence="6">
    <location>
        <begin position="450"/>
        <end position="550"/>
    </location>
</feature>
<dbReference type="Pfam" id="PF00916">
    <property type="entry name" value="Sulfate_transp"/>
    <property type="match status" value="1"/>
</dbReference>
<evidence type="ECO:0000256" key="5">
    <source>
        <dbReference type="SAM" id="Phobius"/>
    </source>
</evidence>
<dbReference type="Gene3D" id="3.30.750.24">
    <property type="entry name" value="STAS domain"/>
    <property type="match status" value="1"/>
</dbReference>
<evidence type="ECO:0000313" key="7">
    <source>
        <dbReference type="EMBL" id="MBD2188464.1"/>
    </source>
</evidence>
<protein>
    <submittedName>
        <fullName evidence="7">SulP family inorganic anion transporter</fullName>
    </submittedName>
</protein>
<feature type="transmembrane region" description="Helical" evidence="5">
    <location>
        <begin position="181"/>
        <end position="200"/>
    </location>
</feature>
<dbReference type="InterPro" id="IPR001902">
    <property type="entry name" value="SLC26A/SulP_fam"/>
</dbReference>
<keyword evidence="8" id="KW-1185">Reference proteome</keyword>
<keyword evidence="2 5" id="KW-0812">Transmembrane</keyword>
<evidence type="ECO:0000256" key="1">
    <source>
        <dbReference type="ARBA" id="ARBA00004141"/>
    </source>
</evidence>
<comment type="caution">
    <text evidence="7">The sequence shown here is derived from an EMBL/GenBank/DDBJ whole genome shotgun (WGS) entry which is preliminary data.</text>
</comment>
<dbReference type="SUPFAM" id="SSF52091">
    <property type="entry name" value="SpoIIaa-like"/>
    <property type="match status" value="1"/>
</dbReference>
<dbReference type="RefSeq" id="WP_190403315.1">
    <property type="nucleotide sequence ID" value="NZ_JACJQB010000016.1"/>
</dbReference>
<keyword evidence="4 5" id="KW-0472">Membrane</keyword>
<feature type="transmembrane region" description="Helical" evidence="5">
    <location>
        <begin position="139"/>
        <end position="160"/>
    </location>
</feature>
<feature type="transmembrane region" description="Helical" evidence="5">
    <location>
        <begin position="84"/>
        <end position="100"/>
    </location>
</feature>
<evidence type="ECO:0000256" key="3">
    <source>
        <dbReference type="ARBA" id="ARBA00022989"/>
    </source>
</evidence>
<dbReference type="InterPro" id="IPR002645">
    <property type="entry name" value="STAS_dom"/>
</dbReference>
<evidence type="ECO:0000313" key="8">
    <source>
        <dbReference type="Proteomes" id="UP000642094"/>
    </source>
</evidence>
<dbReference type="PANTHER" id="PTHR11814">
    <property type="entry name" value="SULFATE TRANSPORTER"/>
    <property type="match status" value="1"/>
</dbReference>
<evidence type="ECO:0000256" key="4">
    <source>
        <dbReference type="ARBA" id="ARBA00023136"/>
    </source>
</evidence>
<dbReference type="InterPro" id="IPR036513">
    <property type="entry name" value="STAS_dom_sf"/>
</dbReference>
<feature type="transmembrane region" description="Helical" evidence="5">
    <location>
        <begin position="107"/>
        <end position="127"/>
    </location>
</feature>
<dbReference type="PROSITE" id="PS50801">
    <property type="entry name" value="STAS"/>
    <property type="match status" value="1"/>
</dbReference>
<feature type="transmembrane region" description="Helical" evidence="5">
    <location>
        <begin position="405"/>
        <end position="421"/>
    </location>
</feature>
<gene>
    <name evidence="7" type="ORF">H6F41_09930</name>
</gene>
<accession>A0ABR7ZXE3</accession>
<dbReference type="CDD" id="cd07042">
    <property type="entry name" value="STAS_SulP_like_sulfate_transporter"/>
    <property type="match status" value="1"/>
</dbReference>
<feature type="transmembrane region" description="Helical" evidence="5">
    <location>
        <begin position="260"/>
        <end position="282"/>
    </location>
</feature>
<sequence length="566" mass="60491">MTQTESLNTEASQTSVNNSQNNPFKGLFSNLRGDLTGGLTAAVVALPLALAFAVASGVEPKAGLYTAIIAGIVAAVFGGSPVQITGPTGAMAVVLVGIVAKYGIEKVWIAGVMAGIIQIALGVAKLGRLVKFIPYPVTAGFTNGIAVIIFCGQLNNFLGLHLPNQEHFLQSLWQTATNLEGYNWFAIAVALLTIGTKLLWNQVNRSVPGSLVALIVATVVAVIAKSQWNLEVPTIGVIPQSLPMPQTIGHWTDFRLIRELINPAIALAALGSIESLLSAVVADGMSVSDRHNSDRELIGQGIANMIVPFFGGIPATGAIARTAVNVRAGGKTRLSGVIHGVALALIVLAFAPLASQVPLAALAGILMITSIRMMEWKAISLLIHTTYADFGVMMLTWLVTVCFDLVLAVEVGLIAAGVLFIKRMSELSLVKMPEEMVFPAGVPLDFGKKIAIYRIDGPMFFGAAERFVSFLRDAPEVKFLILRMRYVPSMDTTGLVALEEIYHDLQRHNCQLILSALRPEVEQLLERSGLLKEIGYANCFNSTEDAIRKIMPNLNETATLSLGEIV</sequence>